<reference evidence="3" key="1">
    <citation type="submission" date="2020-10" db="EMBL/GenBank/DDBJ databases">
        <authorList>
            <person name="Roach M.J.R."/>
        </authorList>
    </citation>
    <scope>NUCLEOTIDE SEQUENCE</scope>
    <source>
        <strain evidence="3">CBS 1945</strain>
    </source>
</reference>
<sequence>MGLYMLFGMIVVDAKNVVDISISDEAIAELSKRSPKNTFDAFHLIVDDAALGTDSNHVKRSPKNIAHLNLVVDESKLLGETGKLQRRSSKNVAHLDLVIDEDELLSRLIKRDSKNLADLDFVIDEKDLVVTKIKKDNDEEFTQLAFKLTDGDSSYSFIADLPQKVVAKLSNGYHQLKLKFSNDSHAIPEVGDIYDAAKKLKYTLMPSVKSGSLATALNEHPDISIFASYVRDLNDLYNMCDSTDDFNINAAASSKAENMLLLFSPTNEAILSLQMKPWQFPKSAHASDSDDVAQENIRHFVESHIAKVSSKSFNADRVVTLSSLNGNTIFLKNTDTGFMYKLSETDQWLTIKRIEVLDNGALLSIDRTMSWPGKQ</sequence>
<dbReference type="AlphaFoldDB" id="A0A875RQA4"/>
<dbReference type="Gene3D" id="2.30.180.10">
    <property type="entry name" value="FAS1 domain"/>
    <property type="match status" value="1"/>
</dbReference>
<gene>
    <name evidence="3" type="ORF">FOA43_003726</name>
</gene>
<dbReference type="PROSITE" id="PS50213">
    <property type="entry name" value="FAS1"/>
    <property type="match status" value="1"/>
</dbReference>
<organism evidence="3 4">
    <name type="scientific">Eeniella nana</name>
    <name type="common">Yeast</name>
    <name type="synonym">Brettanomyces nanus</name>
    <dbReference type="NCBI Taxonomy" id="13502"/>
    <lineage>
        <taxon>Eukaryota</taxon>
        <taxon>Fungi</taxon>
        <taxon>Dikarya</taxon>
        <taxon>Ascomycota</taxon>
        <taxon>Saccharomycotina</taxon>
        <taxon>Pichiomycetes</taxon>
        <taxon>Pichiales</taxon>
        <taxon>Pichiaceae</taxon>
        <taxon>Brettanomyces</taxon>
    </lineage>
</organism>
<evidence type="ECO:0000256" key="1">
    <source>
        <dbReference type="ARBA" id="ARBA00022729"/>
    </source>
</evidence>
<dbReference type="EMBL" id="CP064815">
    <property type="protein sequence ID" value="QPG76340.1"/>
    <property type="molecule type" value="Genomic_DNA"/>
</dbReference>
<protein>
    <recommendedName>
        <fullName evidence="2">FAS1 domain-containing protein</fullName>
    </recommendedName>
</protein>
<keyword evidence="4" id="KW-1185">Reference proteome</keyword>
<dbReference type="PANTHER" id="PTHR28156">
    <property type="entry name" value="FAS1 DOMAIN-CONTAINING PROTEIN YDR262W"/>
    <property type="match status" value="1"/>
</dbReference>
<evidence type="ECO:0000259" key="2">
    <source>
        <dbReference type="PROSITE" id="PS50213"/>
    </source>
</evidence>
<dbReference type="RefSeq" id="XP_038779905.1">
    <property type="nucleotide sequence ID" value="XM_038923977.1"/>
</dbReference>
<evidence type="ECO:0000313" key="4">
    <source>
        <dbReference type="Proteomes" id="UP000662931"/>
    </source>
</evidence>
<dbReference type="Proteomes" id="UP000662931">
    <property type="component" value="Chromosome 4"/>
</dbReference>
<accession>A0A875RQA4</accession>
<dbReference type="PANTHER" id="PTHR28156:SF1">
    <property type="entry name" value="FAS1 DOMAIN-CONTAINING PROTEIN YDR262W"/>
    <property type="match status" value="1"/>
</dbReference>
<evidence type="ECO:0000313" key="3">
    <source>
        <dbReference type="EMBL" id="QPG76340.1"/>
    </source>
</evidence>
<dbReference type="GeneID" id="62197126"/>
<name>A0A875RQA4_EENNA</name>
<dbReference type="OrthoDB" id="5551751at2759"/>
<dbReference type="InterPro" id="IPR000782">
    <property type="entry name" value="FAS1_domain"/>
</dbReference>
<keyword evidence="1" id="KW-0732">Signal</keyword>
<dbReference type="InterPro" id="IPR040200">
    <property type="entry name" value="Mug57-like"/>
</dbReference>
<proteinExistence type="predicted"/>
<feature type="domain" description="FAS1" evidence="2">
    <location>
        <begin position="210"/>
        <end position="369"/>
    </location>
</feature>
<dbReference type="InterPro" id="IPR036378">
    <property type="entry name" value="FAS1_dom_sf"/>
</dbReference>
<dbReference type="KEGG" id="bnn:FOA43_003726"/>